<evidence type="ECO:0000256" key="11">
    <source>
        <dbReference type="ARBA" id="ARBA00048220"/>
    </source>
</evidence>
<dbReference type="GO" id="GO:0003998">
    <property type="term" value="F:acylphosphatase activity"/>
    <property type="evidence" value="ECO:0007669"/>
    <property type="project" value="UniProtKB-EC"/>
</dbReference>
<keyword evidence="6" id="KW-0436">Ligase</keyword>
<dbReference type="InterPro" id="IPR017945">
    <property type="entry name" value="DHBP_synth_RibB-like_a/b_dom"/>
</dbReference>
<feature type="domain" description="Acylphosphatase-like" evidence="13">
    <location>
        <begin position="6"/>
        <end position="91"/>
    </location>
</feature>
<dbReference type="Pfam" id="PF22521">
    <property type="entry name" value="HypF_C_2"/>
    <property type="match status" value="1"/>
</dbReference>
<dbReference type="InterPro" id="IPR004421">
    <property type="entry name" value="Carbamoyltransferase_HypF"/>
</dbReference>
<dbReference type="PROSITE" id="PS51163">
    <property type="entry name" value="YRDC"/>
    <property type="match status" value="1"/>
</dbReference>
<dbReference type="EC" id="3.6.1.7" evidence="4 12"/>
<dbReference type="Pfam" id="PF00708">
    <property type="entry name" value="Acylphosphatase"/>
    <property type="match status" value="1"/>
</dbReference>
<dbReference type="GO" id="GO:0016874">
    <property type="term" value="F:ligase activity"/>
    <property type="evidence" value="ECO:0007669"/>
    <property type="project" value="UniProtKB-KW"/>
</dbReference>
<keyword evidence="7" id="KW-0479">Metal-binding</keyword>
<evidence type="ECO:0000259" key="14">
    <source>
        <dbReference type="PROSITE" id="PS51163"/>
    </source>
</evidence>
<dbReference type="PROSITE" id="PS00150">
    <property type="entry name" value="ACYLPHOSPHATASE_1"/>
    <property type="match status" value="1"/>
</dbReference>
<dbReference type="Pfam" id="PF17788">
    <property type="entry name" value="HypF_C"/>
    <property type="match status" value="1"/>
</dbReference>
<evidence type="ECO:0000256" key="6">
    <source>
        <dbReference type="ARBA" id="ARBA00022598"/>
    </source>
</evidence>
<dbReference type="InterPro" id="IPR055128">
    <property type="entry name" value="HypF_C_2"/>
</dbReference>
<dbReference type="InterPro" id="IPR006070">
    <property type="entry name" value="Sua5-like_dom"/>
</dbReference>
<dbReference type="GO" id="GO:0016743">
    <property type="term" value="F:carboxyl- or carbamoyltransferase activity"/>
    <property type="evidence" value="ECO:0007669"/>
    <property type="project" value="InterPro"/>
</dbReference>
<dbReference type="AlphaFoldDB" id="A0A930FPJ6"/>
<keyword evidence="9" id="KW-0862">Zinc</keyword>
<dbReference type="GO" id="GO:0008270">
    <property type="term" value="F:zinc ion binding"/>
    <property type="evidence" value="ECO:0007669"/>
    <property type="project" value="UniProtKB-KW"/>
</dbReference>
<evidence type="ECO:0000256" key="12">
    <source>
        <dbReference type="PROSITE-ProRule" id="PRU00520"/>
    </source>
</evidence>
<comment type="catalytic activity">
    <reaction evidence="10 12">
        <text>an acyl phosphate + H2O = a carboxylate + phosphate + H(+)</text>
        <dbReference type="Rhea" id="RHEA:14965"/>
        <dbReference type="ChEBI" id="CHEBI:15377"/>
        <dbReference type="ChEBI" id="CHEBI:15378"/>
        <dbReference type="ChEBI" id="CHEBI:29067"/>
        <dbReference type="ChEBI" id="CHEBI:43474"/>
        <dbReference type="ChEBI" id="CHEBI:59918"/>
        <dbReference type="EC" id="3.6.1.7"/>
    </reaction>
</comment>
<evidence type="ECO:0000256" key="10">
    <source>
        <dbReference type="ARBA" id="ARBA00047645"/>
    </source>
</evidence>
<evidence type="ECO:0000313" key="15">
    <source>
        <dbReference type="EMBL" id="MBF1129300.1"/>
    </source>
</evidence>
<evidence type="ECO:0000256" key="9">
    <source>
        <dbReference type="ARBA" id="ARBA00022833"/>
    </source>
</evidence>
<accession>A0A930FPJ6</accession>
<dbReference type="InterPro" id="IPR001792">
    <property type="entry name" value="Acylphosphatase-like_dom"/>
</dbReference>
<dbReference type="PROSITE" id="PS51160">
    <property type="entry name" value="ACYLPHOSPHATASE_3"/>
    <property type="match status" value="1"/>
</dbReference>
<evidence type="ECO:0000256" key="2">
    <source>
        <dbReference type="ARBA" id="ARBA00005614"/>
    </source>
</evidence>
<dbReference type="InterPro" id="IPR011125">
    <property type="entry name" value="Znf_HypF"/>
</dbReference>
<dbReference type="Proteomes" id="UP000757890">
    <property type="component" value="Unassembled WGS sequence"/>
</dbReference>
<dbReference type="Gene3D" id="3.90.870.50">
    <property type="match status" value="1"/>
</dbReference>
<evidence type="ECO:0000256" key="7">
    <source>
        <dbReference type="ARBA" id="ARBA00022723"/>
    </source>
</evidence>
<evidence type="ECO:0000256" key="5">
    <source>
        <dbReference type="ARBA" id="ARBA00015991"/>
    </source>
</evidence>
<evidence type="ECO:0000256" key="8">
    <source>
        <dbReference type="ARBA" id="ARBA00022771"/>
    </source>
</evidence>
<evidence type="ECO:0000259" key="13">
    <source>
        <dbReference type="PROSITE" id="PS51160"/>
    </source>
</evidence>
<keyword evidence="8" id="KW-0863">Zinc-finger</keyword>
<sequence>MEHEVTERLSVAGRVQGVGFRPSVCRMAKELKLTGTVQNLGGEVEIYITGTREKIDAFLCGLKQMERPALVECVKREERPLTLFSAFTSIPSRESENKILAPADISVCSACLKEMKTQENRRCHYPYISCTACGPRYTVLKKLPYDRENTAFDAYPLCDKCYEEYRDMNNRRCHGETIACHDCGPRLLAKMRGSPSAGPWSREELLQSAKDLLFHGEIIMVKSVGGYNLVCRGDRDDAVQRLRVLKQRRDKPFALLVATVGEAEKLCHISREEKELLESPQKPIVLLKRRKKSMPLISSAVTELTESLGVFLPPFGLYALLAEIKIPLIVTSCNLTGEPIIYKQADAFAFYESHESISALFYDEREILRPADDSVTRIAAGAVQILRRTRGYMPEPVAVEKKGMRVLALGGEVEPSFALSVNDLIYSAQVPSDLTLEKSSAFYRRLAADWEELLHISPDILVCDLHPCYTTAEESRKLAKELDVPVLEVQHHHGHALSVIAEHHLDGKCLAVIFDGTGFGPDGTVWGGEFLLCEDQSFTRVGAVKPIPMISGDESVRQAWKSLLCHLVHSGIPSDDKREAVVKAAIAGGVNTVKSSSMGRLFDAVSAALGLADYNTYQGRCAMLLENQAALAKRERKIPTELSFNEEVVETENGSVTFFDPAPLWEKVMGEDKAAAALGFHEAVIRIVERMAEKTGVETVILSGGCFANRLLLEGCVEALKGKGHAVYWNQALPPGDGGLAFGQAWYGMNTANERKSYVRSISGACGNH</sequence>
<dbReference type="PANTHER" id="PTHR42959">
    <property type="entry name" value="CARBAMOYLTRANSFERASE"/>
    <property type="match status" value="1"/>
</dbReference>
<dbReference type="SUPFAM" id="SSF55821">
    <property type="entry name" value="YrdC/RibB"/>
    <property type="match status" value="1"/>
</dbReference>
<dbReference type="SUPFAM" id="SSF54975">
    <property type="entry name" value="Acylphosphatase/BLUF domain-like"/>
    <property type="match status" value="1"/>
</dbReference>
<organism evidence="15 16">
    <name type="scientific">Dialister invisus</name>
    <dbReference type="NCBI Taxonomy" id="218538"/>
    <lineage>
        <taxon>Bacteria</taxon>
        <taxon>Bacillati</taxon>
        <taxon>Bacillota</taxon>
        <taxon>Negativicutes</taxon>
        <taxon>Veillonellales</taxon>
        <taxon>Veillonellaceae</taxon>
        <taxon>Dialister</taxon>
    </lineage>
</organism>
<proteinExistence type="inferred from homology"/>
<dbReference type="NCBIfam" id="TIGR00143">
    <property type="entry name" value="hypF"/>
    <property type="match status" value="1"/>
</dbReference>
<protein>
    <recommendedName>
        <fullName evidence="5 12">acylphosphatase</fullName>
        <ecNumber evidence="4 12">3.6.1.7</ecNumber>
    </recommendedName>
</protein>
<dbReference type="Gene3D" id="3.30.110.120">
    <property type="match status" value="1"/>
</dbReference>
<comment type="similarity">
    <text evidence="3">Belongs to the carbamoyltransferase HypF family.</text>
</comment>
<comment type="pathway">
    <text evidence="1">Protein modification; [NiFe] hydrogenase maturation.</text>
</comment>
<gene>
    <name evidence="15" type="primary">hypF</name>
    <name evidence="15" type="ORF">HXL70_04550</name>
</gene>
<name>A0A930FPJ6_9FIRM</name>
<dbReference type="InterPro" id="IPR051060">
    <property type="entry name" value="Carbamoyltrans_HypF-like"/>
</dbReference>
<evidence type="ECO:0000256" key="3">
    <source>
        <dbReference type="ARBA" id="ARBA00008097"/>
    </source>
</evidence>
<dbReference type="Pfam" id="PF07503">
    <property type="entry name" value="zf-HYPF"/>
    <property type="match status" value="2"/>
</dbReference>
<reference evidence="15" key="1">
    <citation type="submission" date="2020-04" db="EMBL/GenBank/DDBJ databases">
        <title>Deep metagenomics examines the oral microbiome during advanced dental caries in children, revealing novel taxa and co-occurrences with host molecules.</title>
        <authorList>
            <person name="Baker J.L."/>
            <person name="Morton J.T."/>
            <person name="Dinis M."/>
            <person name="Alvarez R."/>
            <person name="Tran N.C."/>
            <person name="Knight R."/>
            <person name="Edlund A."/>
        </authorList>
    </citation>
    <scope>NUCLEOTIDE SEQUENCE</scope>
    <source>
        <strain evidence="15">JCVI_32_bin.14</strain>
    </source>
</reference>
<dbReference type="InterPro" id="IPR036046">
    <property type="entry name" value="Acylphosphatase-like_dom_sf"/>
</dbReference>
<comment type="catalytic activity">
    <reaction evidence="11">
        <text>C-terminal L-cysteinyl-[HypE protein] + carbamoyl phosphate + ATP + H2O = C-terminal S-carboxamide-L-cysteinyl-[HypE protein] + AMP + phosphate + diphosphate + H(+)</text>
        <dbReference type="Rhea" id="RHEA:55636"/>
        <dbReference type="Rhea" id="RHEA-COMP:14247"/>
        <dbReference type="Rhea" id="RHEA-COMP:14392"/>
        <dbReference type="ChEBI" id="CHEBI:15377"/>
        <dbReference type="ChEBI" id="CHEBI:15378"/>
        <dbReference type="ChEBI" id="CHEBI:30616"/>
        <dbReference type="ChEBI" id="CHEBI:33019"/>
        <dbReference type="ChEBI" id="CHEBI:43474"/>
        <dbReference type="ChEBI" id="CHEBI:58228"/>
        <dbReference type="ChEBI" id="CHEBI:76913"/>
        <dbReference type="ChEBI" id="CHEBI:139126"/>
        <dbReference type="ChEBI" id="CHEBI:456215"/>
    </reaction>
</comment>
<dbReference type="EMBL" id="JABZMK010000018">
    <property type="protein sequence ID" value="MBF1129300.1"/>
    <property type="molecule type" value="Genomic_DNA"/>
</dbReference>
<comment type="caution">
    <text evidence="15">The sequence shown here is derived from an EMBL/GenBank/DDBJ whole genome shotgun (WGS) entry which is preliminary data.</text>
</comment>
<dbReference type="InterPro" id="IPR017968">
    <property type="entry name" value="Acylphosphatase_CS"/>
</dbReference>
<dbReference type="Gene3D" id="3.30.420.360">
    <property type="match status" value="1"/>
</dbReference>
<dbReference type="InterPro" id="IPR041440">
    <property type="entry name" value="HypF_C"/>
</dbReference>
<comment type="similarity">
    <text evidence="2">Belongs to the acylphosphatase family.</text>
</comment>
<evidence type="ECO:0000256" key="1">
    <source>
        <dbReference type="ARBA" id="ARBA00004711"/>
    </source>
</evidence>
<feature type="domain" description="YrdC-like" evidence="14">
    <location>
        <begin position="203"/>
        <end position="391"/>
    </location>
</feature>
<dbReference type="PANTHER" id="PTHR42959:SF1">
    <property type="entry name" value="CARBAMOYLTRANSFERASE HYPF"/>
    <property type="match status" value="1"/>
</dbReference>
<dbReference type="GO" id="GO:0051604">
    <property type="term" value="P:protein maturation"/>
    <property type="evidence" value="ECO:0007669"/>
    <property type="project" value="TreeGrafter"/>
</dbReference>
<dbReference type="Gene3D" id="3.30.420.40">
    <property type="match status" value="1"/>
</dbReference>
<dbReference type="GO" id="GO:0003725">
    <property type="term" value="F:double-stranded RNA binding"/>
    <property type="evidence" value="ECO:0007669"/>
    <property type="project" value="InterPro"/>
</dbReference>
<feature type="active site" evidence="12">
    <location>
        <position position="21"/>
    </location>
</feature>
<feature type="active site" evidence="12">
    <location>
        <position position="39"/>
    </location>
</feature>
<dbReference type="Pfam" id="PF01300">
    <property type="entry name" value="Sua5_yciO_yrdC"/>
    <property type="match status" value="1"/>
</dbReference>
<keyword evidence="12" id="KW-0378">Hydrolase</keyword>
<evidence type="ECO:0000256" key="4">
    <source>
        <dbReference type="ARBA" id="ARBA00012150"/>
    </source>
</evidence>
<evidence type="ECO:0000313" key="16">
    <source>
        <dbReference type="Proteomes" id="UP000757890"/>
    </source>
</evidence>